<dbReference type="GO" id="GO:0005524">
    <property type="term" value="F:ATP binding"/>
    <property type="evidence" value="ECO:0007669"/>
    <property type="project" value="InterPro"/>
</dbReference>
<evidence type="ECO:0000313" key="3">
    <source>
        <dbReference type="Proteomes" id="UP000033187"/>
    </source>
</evidence>
<name>A0A0D6JJF5_9HYPH</name>
<sequence>MVMNSMMDVGFHYLPSLVESGAPPPGPAPYCEAVMKTRRCVIEVAVSQVFGVALSDLRGVTRGRAKVALARQVAMYLAHVVCGMSLTQVGRTFERDRTTVAHACGLVEDRRDDPSFDRILELLERVTVAVTSPRFDPAVNL</sequence>
<dbReference type="GO" id="GO:0006270">
    <property type="term" value="P:DNA replication initiation"/>
    <property type="evidence" value="ECO:0007669"/>
    <property type="project" value="InterPro"/>
</dbReference>
<dbReference type="AlphaFoldDB" id="A0A0D6JJF5"/>
<gene>
    <name evidence="2" type="ORF">YBN1229_v1_3489</name>
</gene>
<feature type="domain" description="Chromosomal replication initiator DnaA C-terminal" evidence="1">
    <location>
        <begin position="37"/>
        <end position="107"/>
    </location>
</feature>
<dbReference type="CDD" id="cd06571">
    <property type="entry name" value="Bac_DnaA_C"/>
    <property type="match status" value="1"/>
</dbReference>
<protein>
    <recommendedName>
        <fullName evidence="1">Chromosomal replication initiator DnaA C-terminal domain-containing protein</fullName>
    </recommendedName>
</protein>
<dbReference type="PANTHER" id="PTHR30050:SF2">
    <property type="entry name" value="CHROMOSOMAL REPLICATION INITIATOR PROTEIN DNAA"/>
    <property type="match status" value="1"/>
</dbReference>
<dbReference type="PANTHER" id="PTHR30050">
    <property type="entry name" value="CHROMOSOMAL REPLICATION INITIATOR PROTEIN DNAA"/>
    <property type="match status" value="1"/>
</dbReference>
<organism evidence="2 3">
    <name type="scientific">Candidatus Filomicrobium marinum</name>
    <dbReference type="NCBI Taxonomy" id="1608628"/>
    <lineage>
        <taxon>Bacteria</taxon>
        <taxon>Pseudomonadati</taxon>
        <taxon>Pseudomonadota</taxon>
        <taxon>Alphaproteobacteria</taxon>
        <taxon>Hyphomicrobiales</taxon>
        <taxon>Hyphomicrobiaceae</taxon>
        <taxon>Filomicrobium</taxon>
    </lineage>
</organism>
<dbReference type="RefSeq" id="WP_244464902.1">
    <property type="nucleotide sequence ID" value="NZ_LN829118.1"/>
</dbReference>
<reference evidence="3" key="1">
    <citation type="submission" date="2015-02" db="EMBL/GenBank/DDBJ databases">
        <authorList>
            <person name="Chooi Y.-H."/>
        </authorList>
    </citation>
    <scope>NUCLEOTIDE SEQUENCE [LARGE SCALE GENOMIC DNA]</scope>
    <source>
        <strain evidence="3">strain Y</strain>
    </source>
</reference>
<proteinExistence type="predicted"/>
<dbReference type="Pfam" id="PF08299">
    <property type="entry name" value="Bac_DnaA_C"/>
    <property type="match status" value="1"/>
</dbReference>
<dbReference type="KEGG" id="fil:BN1229_v1_2425"/>
<keyword evidence="3" id="KW-1185">Reference proteome</keyword>
<accession>A0A0D6JJF5</accession>
<dbReference type="Proteomes" id="UP000033187">
    <property type="component" value="Chromosome 1"/>
</dbReference>
<evidence type="ECO:0000259" key="1">
    <source>
        <dbReference type="SMART" id="SM00760"/>
    </source>
</evidence>
<dbReference type="EMBL" id="LN829119">
    <property type="protein sequence ID" value="CPR22056.1"/>
    <property type="molecule type" value="Genomic_DNA"/>
</dbReference>
<dbReference type="GO" id="GO:0006275">
    <property type="term" value="P:regulation of DNA replication"/>
    <property type="evidence" value="ECO:0007669"/>
    <property type="project" value="InterPro"/>
</dbReference>
<dbReference type="GO" id="GO:0003688">
    <property type="term" value="F:DNA replication origin binding"/>
    <property type="evidence" value="ECO:0007669"/>
    <property type="project" value="TreeGrafter"/>
</dbReference>
<evidence type="ECO:0000313" key="2">
    <source>
        <dbReference type="EMBL" id="CPR22056.1"/>
    </source>
</evidence>
<dbReference type="SUPFAM" id="SSF48295">
    <property type="entry name" value="TrpR-like"/>
    <property type="match status" value="1"/>
</dbReference>
<dbReference type="Gene3D" id="1.10.1750.10">
    <property type="match status" value="1"/>
</dbReference>
<dbReference type="GO" id="GO:0005886">
    <property type="term" value="C:plasma membrane"/>
    <property type="evidence" value="ECO:0007669"/>
    <property type="project" value="TreeGrafter"/>
</dbReference>
<dbReference type="InterPro" id="IPR013159">
    <property type="entry name" value="DnaA_C"/>
</dbReference>
<dbReference type="SMART" id="SM00760">
    <property type="entry name" value="Bac_DnaA_C"/>
    <property type="match status" value="1"/>
</dbReference>
<dbReference type="KEGG" id="fiy:BN1229_v1_3489"/>
<dbReference type="InterPro" id="IPR010921">
    <property type="entry name" value="Trp_repressor/repl_initiator"/>
</dbReference>